<feature type="transmembrane region" description="Helical" evidence="10">
    <location>
        <begin position="524"/>
        <end position="544"/>
    </location>
</feature>
<feature type="transmembrane region" description="Helical" evidence="10">
    <location>
        <begin position="230"/>
        <end position="252"/>
    </location>
</feature>
<feature type="transmembrane region" description="Helical" evidence="10">
    <location>
        <begin position="349"/>
        <end position="376"/>
    </location>
</feature>
<feature type="transmembrane region" description="Helical" evidence="10">
    <location>
        <begin position="458"/>
        <end position="481"/>
    </location>
</feature>
<protein>
    <recommendedName>
        <fullName evidence="10">Potassium transporter</fullName>
    </recommendedName>
</protein>
<dbReference type="InterPro" id="IPR003855">
    <property type="entry name" value="K+_transporter"/>
</dbReference>
<keyword evidence="13" id="KW-1185">Reference proteome</keyword>
<evidence type="ECO:0000313" key="13">
    <source>
        <dbReference type="Proteomes" id="UP000515121"/>
    </source>
</evidence>
<evidence type="ECO:0000256" key="4">
    <source>
        <dbReference type="ARBA" id="ARBA00022538"/>
    </source>
</evidence>
<accession>A0A6P5ZC89</accession>
<dbReference type="Pfam" id="PF02705">
    <property type="entry name" value="K_trans"/>
    <property type="match status" value="1"/>
</dbReference>
<dbReference type="Proteomes" id="UP000515121">
    <property type="component" value="Unplaced"/>
</dbReference>
<name>A0A6P5ZC89_DURZI</name>
<organism evidence="13 14">
    <name type="scientific">Durio zibethinus</name>
    <name type="common">Durian</name>
    <dbReference type="NCBI Taxonomy" id="66656"/>
    <lineage>
        <taxon>Eukaryota</taxon>
        <taxon>Viridiplantae</taxon>
        <taxon>Streptophyta</taxon>
        <taxon>Embryophyta</taxon>
        <taxon>Tracheophyta</taxon>
        <taxon>Spermatophyta</taxon>
        <taxon>Magnoliopsida</taxon>
        <taxon>eudicotyledons</taxon>
        <taxon>Gunneridae</taxon>
        <taxon>Pentapetalae</taxon>
        <taxon>rosids</taxon>
        <taxon>malvids</taxon>
        <taxon>Malvales</taxon>
        <taxon>Malvaceae</taxon>
        <taxon>Helicteroideae</taxon>
        <taxon>Durio</taxon>
    </lineage>
</organism>
<dbReference type="InterPro" id="IPR053951">
    <property type="entry name" value="K_trans_N"/>
</dbReference>
<keyword evidence="6 10" id="KW-0630">Potassium</keyword>
<feature type="domain" description="K+ potassium transporter integral membrane" evidence="11">
    <location>
        <begin position="37"/>
        <end position="525"/>
    </location>
</feature>
<comment type="similarity">
    <text evidence="2 10">Belongs to the HAK/KUP transporter (TC 2.A.72.3) family.</text>
</comment>
<feature type="transmembrane region" description="Helical" evidence="10">
    <location>
        <begin position="397"/>
        <end position="419"/>
    </location>
</feature>
<keyword evidence="3" id="KW-0813">Transport</keyword>
<feature type="transmembrane region" description="Helical" evidence="10">
    <location>
        <begin position="162"/>
        <end position="186"/>
    </location>
</feature>
<keyword evidence="7 10" id="KW-1133">Transmembrane helix</keyword>
<dbReference type="AlphaFoldDB" id="A0A6P5ZC89"/>
<evidence type="ECO:0000256" key="1">
    <source>
        <dbReference type="ARBA" id="ARBA00004651"/>
    </source>
</evidence>
<dbReference type="GO" id="GO:0015079">
    <property type="term" value="F:potassium ion transmembrane transporter activity"/>
    <property type="evidence" value="ECO:0007669"/>
    <property type="project" value="UniProtKB-UniRule"/>
</dbReference>
<evidence type="ECO:0000313" key="14">
    <source>
        <dbReference type="RefSeq" id="XP_022750419.1"/>
    </source>
</evidence>
<feature type="transmembrane region" description="Helical" evidence="10">
    <location>
        <begin position="309"/>
        <end position="329"/>
    </location>
</feature>
<feature type="transmembrane region" description="Helical" evidence="10">
    <location>
        <begin position="73"/>
        <end position="95"/>
    </location>
</feature>
<keyword evidence="4 10" id="KW-0633">Potassium transport</keyword>
<evidence type="ECO:0000259" key="12">
    <source>
        <dbReference type="Pfam" id="PF22776"/>
    </source>
</evidence>
<evidence type="ECO:0000256" key="10">
    <source>
        <dbReference type="RuleBase" id="RU321113"/>
    </source>
</evidence>
<keyword evidence="8 10" id="KW-0406">Ion transport</keyword>
<evidence type="ECO:0000259" key="11">
    <source>
        <dbReference type="Pfam" id="PF02705"/>
    </source>
</evidence>
<proteinExistence type="inferred from homology"/>
<feature type="transmembrane region" description="Helical" evidence="10">
    <location>
        <begin position="431"/>
        <end position="451"/>
    </location>
</feature>
<dbReference type="NCBIfam" id="TIGR00794">
    <property type="entry name" value="kup"/>
    <property type="match status" value="1"/>
</dbReference>
<keyword evidence="9 10" id="KW-0472">Membrane</keyword>
<gene>
    <name evidence="14" type="primary">LOC111299474</name>
</gene>
<sequence length="793" mass="88378">MEPESGVLTPSRNPSRPIPKLWDIKLSWVNLSRNLILAYQSLGVVYGDLSTSPLYVFSSTFIGKLQNHQNEEAIFGAFSLIFWTLTFIPLLKYVFIVLSADDNGEGGTFALYSLLCRHGKFSLLPNQQAADEELSAYKYGPSTQAVDSPLKRFLEKHKRLRTALLVVVLFGASMVIGDGVLTPAISVLSSASGLQVTENKLTNGELLLLACVILVGLFALQHFGTHRVAFMFAPIVIIWLVSIFSIGLYNIICWNPKIVHAVSPYYIIKFFRETGKDGWISLGGILLSITGTEAMFADLGHFTALSIRLAFAFVIYPCLVVQYMGQAAFLSRNFHSIPNSFYDSIPGPVFWPVFVIATLAAIVGSQAVITATFSIIKQCHALGCFPRVKVVHTSKHIYGQIYIPEINWILMILTLAITIGFQDTTLIGNAYGLACMAVMFITTFLMALVITCVWQKSILLAAMFLLFFWFIEGVYLSAALMKVPQGGWVPLVLAVIFMMVMYIWHYGTRKKYNFDLHNKVSLKWLLGLGPSLGIVRVPGIGLIYSELVTGVPAIFSHFVTNLPAFHKVLVFVCVKSVPVPYVSPEERFLIGRICPRPYQMYRCIVRYGYKDIQRDDGDFENQLIQSIAEFIQMEAGEPQFCSSESSSYDGRMAVISTKSIQSSSSLIITEIEDCSASNSIQSSKSLTLQSLRTAYDDENPPVWRRHVRFQVPTSAGVDISVREELMDLIQAKEAGVAYIMGHSYVKARRSSSFLKKLVIDIGYSFLRKNCRGPAVALNIPHINLIEVGMIYYV</sequence>
<evidence type="ECO:0000256" key="7">
    <source>
        <dbReference type="ARBA" id="ARBA00022989"/>
    </source>
</evidence>
<evidence type="ECO:0000256" key="8">
    <source>
        <dbReference type="ARBA" id="ARBA00023065"/>
    </source>
</evidence>
<feature type="transmembrane region" description="Helical" evidence="10">
    <location>
        <begin position="206"/>
        <end position="223"/>
    </location>
</feature>
<comment type="subcellular location">
    <subcellularLocation>
        <location evidence="1">Cell membrane</location>
        <topology evidence="1">Multi-pass membrane protein</topology>
    </subcellularLocation>
    <subcellularLocation>
        <location evidence="10">Membrane</location>
        <topology evidence="10">Multi-pass membrane protein</topology>
    </subcellularLocation>
</comment>
<dbReference type="RefSeq" id="XP_022750419.1">
    <property type="nucleotide sequence ID" value="XM_022894684.1"/>
</dbReference>
<dbReference type="PANTHER" id="PTHR30540">
    <property type="entry name" value="OSMOTIC STRESS POTASSIUM TRANSPORTER"/>
    <property type="match status" value="1"/>
</dbReference>
<evidence type="ECO:0000256" key="3">
    <source>
        <dbReference type="ARBA" id="ARBA00022448"/>
    </source>
</evidence>
<dbReference type="InterPro" id="IPR053952">
    <property type="entry name" value="K_trans_C"/>
</dbReference>
<evidence type="ECO:0000256" key="6">
    <source>
        <dbReference type="ARBA" id="ARBA00022958"/>
    </source>
</evidence>
<dbReference type="GO" id="GO:0005886">
    <property type="term" value="C:plasma membrane"/>
    <property type="evidence" value="ECO:0007669"/>
    <property type="project" value="UniProtKB-SubCell"/>
</dbReference>
<evidence type="ECO:0000256" key="9">
    <source>
        <dbReference type="ARBA" id="ARBA00023136"/>
    </source>
</evidence>
<reference evidence="14" key="1">
    <citation type="submission" date="2025-08" db="UniProtKB">
        <authorList>
            <consortium name="RefSeq"/>
        </authorList>
    </citation>
    <scope>IDENTIFICATION</scope>
    <source>
        <tissue evidence="14">Fruit stalk</tissue>
    </source>
</reference>
<dbReference type="PANTHER" id="PTHR30540:SF83">
    <property type="entry name" value="K+ POTASSIUM TRANSPORTER"/>
    <property type="match status" value="1"/>
</dbReference>
<evidence type="ECO:0000256" key="5">
    <source>
        <dbReference type="ARBA" id="ARBA00022692"/>
    </source>
</evidence>
<comment type="function">
    <text evidence="10">Potassium transporter.</text>
</comment>
<dbReference type="OrthoDB" id="504708at2759"/>
<dbReference type="KEGG" id="dzi:111299474"/>
<feature type="transmembrane region" description="Helical" evidence="10">
    <location>
        <begin position="279"/>
        <end position="297"/>
    </location>
</feature>
<feature type="domain" description="K+ potassium transporter C-terminal" evidence="12">
    <location>
        <begin position="538"/>
        <end position="791"/>
    </location>
</feature>
<dbReference type="Pfam" id="PF22776">
    <property type="entry name" value="K_trans_C"/>
    <property type="match status" value="1"/>
</dbReference>
<evidence type="ECO:0000256" key="2">
    <source>
        <dbReference type="ARBA" id="ARBA00008440"/>
    </source>
</evidence>
<feature type="transmembrane region" description="Helical" evidence="10">
    <location>
        <begin position="487"/>
        <end position="504"/>
    </location>
</feature>
<dbReference type="GeneID" id="111299474"/>
<keyword evidence="5 10" id="KW-0812">Transmembrane</keyword>